<comment type="caution">
    <text evidence="2">The sequence shown here is derived from an EMBL/GenBank/DDBJ whole genome shotgun (WGS) entry which is preliminary data.</text>
</comment>
<protein>
    <submittedName>
        <fullName evidence="2">Uncharacterized protein</fullName>
    </submittedName>
</protein>
<keyword evidence="3" id="KW-1185">Reference proteome</keyword>
<organism evidence="2 3">
    <name type="scientific">Peiella sedimenti</name>
    <dbReference type="NCBI Taxonomy" id="3061083"/>
    <lineage>
        <taxon>Bacteria</taxon>
        <taxon>Pseudomonadati</taxon>
        <taxon>Pseudomonadota</taxon>
        <taxon>Alphaproteobacteria</taxon>
        <taxon>Caulobacterales</taxon>
        <taxon>Caulobacteraceae</taxon>
        <taxon>Peiella</taxon>
    </lineage>
</organism>
<dbReference type="Proteomes" id="UP001169063">
    <property type="component" value="Unassembled WGS sequence"/>
</dbReference>
<feature type="chain" id="PRO_5046942340" evidence="1">
    <location>
        <begin position="20"/>
        <end position="156"/>
    </location>
</feature>
<reference evidence="2" key="1">
    <citation type="submission" date="2023-07" db="EMBL/GenBank/DDBJ databases">
        <title>Brevundimonas soil sp. nov., isolated from the soil of chemical plant.</title>
        <authorList>
            <person name="Wu N."/>
        </authorList>
    </citation>
    <scope>NUCLEOTIDE SEQUENCE</scope>
    <source>
        <strain evidence="2">XZ-24</strain>
    </source>
</reference>
<feature type="signal peptide" evidence="1">
    <location>
        <begin position="1"/>
        <end position="19"/>
    </location>
</feature>
<dbReference type="EMBL" id="JAUKTR010000005">
    <property type="protein sequence ID" value="MDO1560217.1"/>
    <property type="molecule type" value="Genomic_DNA"/>
</dbReference>
<accession>A0ABT8SNR9</accession>
<name>A0ABT8SNR9_9CAUL</name>
<dbReference type="RefSeq" id="WP_302110640.1">
    <property type="nucleotide sequence ID" value="NZ_JAUKTR010000005.1"/>
</dbReference>
<keyword evidence="1" id="KW-0732">Signal</keyword>
<proteinExistence type="predicted"/>
<evidence type="ECO:0000313" key="3">
    <source>
        <dbReference type="Proteomes" id="UP001169063"/>
    </source>
</evidence>
<evidence type="ECO:0000256" key="1">
    <source>
        <dbReference type="SAM" id="SignalP"/>
    </source>
</evidence>
<evidence type="ECO:0000313" key="2">
    <source>
        <dbReference type="EMBL" id="MDO1560217.1"/>
    </source>
</evidence>
<sequence>MRAAAALLLVVLLGGPAVAQTSSALTPRILNEVCLPFLRGGNILTAGRTALSDRFRFRIVDNRAGDPVAPMLVLRGQGGSALRLRMGNPRSCILTIPEASVETVAGAAGASLEQAGFVRVVSRAERVRWTAAQGDVIIDRNSRDTTTVTVRSPLRR</sequence>
<gene>
    <name evidence="2" type="ORF">Q0812_12340</name>
</gene>